<gene>
    <name evidence="2" type="ORF">EVOR1521_LOCUS2061</name>
</gene>
<reference evidence="2" key="1">
    <citation type="submission" date="2023-08" db="EMBL/GenBank/DDBJ databases">
        <authorList>
            <person name="Chen Y."/>
            <person name="Shah S."/>
            <person name="Dougan E. K."/>
            <person name="Thang M."/>
            <person name="Chan C."/>
        </authorList>
    </citation>
    <scope>NUCLEOTIDE SEQUENCE</scope>
</reference>
<organism evidence="2 3">
    <name type="scientific">Effrenium voratum</name>
    <dbReference type="NCBI Taxonomy" id="2562239"/>
    <lineage>
        <taxon>Eukaryota</taxon>
        <taxon>Sar</taxon>
        <taxon>Alveolata</taxon>
        <taxon>Dinophyceae</taxon>
        <taxon>Suessiales</taxon>
        <taxon>Symbiodiniaceae</taxon>
        <taxon>Effrenium</taxon>
    </lineage>
</organism>
<feature type="region of interest" description="Disordered" evidence="1">
    <location>
        <begin position="1"/>
        <end position="81"/>
    </location>
</feature>
<evidence type="ECO:0000256" key="1">
    <source>
        <dbReference type="SAM" id="MobiDB-lite"/>
    </source>
</evidence>
<name>A0AA36MLS0_9DINO</name>
<dbReference type="EMBL" id="CAUJNA010000101">
    <property type="protein sequence ID" value="CAJ1371837.1"/>
    <property type="molecule type" value="Genomic_DNA"/>
</dbReference>
<feature type="compositionally biased region" description="Acidic residues" evidence="1">
    <location>
        <begin position="210"/>
        <end position="235"/>
    </location>
</feature>
<protein>
    <submittedName>
        <fullName evidence="2">Uncharacterized protein</fullName>
    </submittedName>
</protein>
<proteinExistence type="predicted"/>
<accession>A0AA36MLS0</accession>
<dbReference type="AlphaFoldDB" id="A0AA36MLS0"/>
<comment type="caution">
    <text evidence="2">The sequence shown here is derived from an EMBL/GenBank/DDBJ whole genome shotgun (WGS) entry which is preliminary data.</text>
</comment>
<keyword evidence="3" id="KW-1185">Reference proteome</keyword>
<feature type="compositionally biased region" description="Low complexity" evidence="1">
    <location>
        <begin position="191"/>
        <end position="209"/>
    </location>
</feature>
<evidence type="ECO:0000313" key="2">
    <source>
        <dbReference type="EMBL" id="CAJ1371837.1"/>
    </source>
</evidence>
<sequence length="235" mass="25543">MGLLPAITALSDDSEPEQAPKAKPRPKPSKVKAESKSAMKRPSASPADGANLEPMSEAEESDAQKEERVAKKPAMKRPAAAARGEIAVSNPYYYKNNNSWGLKMSNREVLRVGGVLYNKGKTREIAVAAQKELAAGKKVAYVKEMVAIMQRELMNLNENPKEEDAAKQAEGELPGEESQSSKKQKVEEETQLGQTQAETQAETQQAEAVEGQDTDADGQEGGEEEPFEDDPENID</sequence>
<evidence type="ECO:0000313" key="3">
    <source>
        <dbReference type="Proteomes" id="UP001178507"/>
    </source>
</evidence>
<feature type="region of interest" description="Disordered" evidence="1">
    <location>
        <begin position="157"/>
        <end position="235"/>
    </location>
</feature>
<feature type="compositionally biased region" description="Basic and acidic residues" evidence="1">
    <location>
        <begin position="159"/>
        <end position="170"/>
    </location>
</feature>
<dbReference type="Proteomes" id="UP001178507">
    <property type="component" value="Unassembled WGS sequence"/>
</dbReference>